<accession>A0AA96JS55</accession>
<evidence type="ECO:0000313" key="1">
    <source>
        <dbReference type="EMBL" id="WNM57868.1"/>
    </source>
</evidence>
<keyword evidence="1" id="KW-0489">Methyltransferase</keyword>
<dbReference type="GO" id="GO:0032259">
    <property type="term" value="P:methylation"/>
    <property type="evidence" value="ECO:0007669"/>
    <property type="project" value="UniProtKB-KW"/>
</dbReference>
<evidence type="ECO:0000313" key="2">
    <source>
        <dbReference type="Proteomes" id="UP001302719"/>
    </source>
</evidence>
<dbReference type="EMBL" id="CP116967">
    <property type="protein sequence ID" value="WNM57868.1"/>
    <property type="molecule type" value="Genomic_DNA"/>
</dbReference>
<reference evidence="1 2" key="1">
    <citation type="submission" date="2023-01" db="EMBL/GenBank/DDBJ databases">
        <title>Cultivation and genomic characterization of new, ubiquitous marine nitrite-oxidizing bacteria from the Nitrospirales.</title>
        <authorList>
            <person name="Mueller A.J."/>
            <person name="Daebeler A."/>
            <person name="Herbold C.W."/>
            <person name="Kirkegaard R.H."/>
            <person name="Daims H."/>
        </authorList>
    </citation>
    <scope>NUCLEOTIDE SEQUENCE [LARGE SCALE GENOMIC DNA]</scope>
    <source>
        <strain evidence="1 2">VA</strain>
    </source>
</reference>
<name>A0AA96JS55_9BACT</name>
<dbReference type="KEGG" id="nall:PP769_18140"/>
<dbReference type="Gene3D" id="3.40.50.150">
    <property type="entry name" value="Vaccinia Virus protein VP39"/>
    <property type="match status" value="1"/>
</dbReference>
<dbReference type="Pfam" id="PF13578">
    <property type="entry name" value="Methyltransf_24"/>
    <property type="match status" value="1"/>
</dbReference>
<dbReference type="Proteomes" id="UP001302719">
    <property type="component" value="Chromosome"/>
</dbReference>
<dbReference type="RefSeq" id="WP_312642889.1">
    <property type="nucleotide sequence ID" value="NZ_CP116967.1"/>
</dbReference>
<dbReference type="GO" id="GO:0008168">
    <property type="term" value="F:methyltransferase activity"/>
    <property type="evidence" value="ECO:0007669"/>
    <property type="project" value="UniProtKB-KW"/>
</dbReference>
<dbReference type="InterPro" id="IPR029063">
    <property type="entry name" value="SAM-dependent_MTases_sf"/>
</dbReference>
<protein>
    <submittedName>
        <fullName evidence="1">Class I SAM-dependent methyltransferase</fullName>
    </submittedName>
</protein>
<proteinExistence type="predicted"/>
<gene>
    <name evidence="1" type="ORF">PP769_18140</name>
</gene>
<dbReference type="SUPFAM" id="SSF53335">
    <property type="entry name" value="S-adenosyl-L-methionine-dependent methyltransferases"/>
    <property type="match status" value="1"/>
</dbReference>
<dbReference type="AlphaFoldDB" id="A0AA96JS55"/>
<organism evidence="1 2">
    <name type="scientific">Candidatus Nitrospira allomarina</name>
    <dbReference type="NCBI Taxonomy" id="3020900"/>
    <lineage>
        <taxon>Bacteria</taxon>
        <taxon>Pseudomonadati</taxon>
        <taxon>Nitrospirota</taxon>
        <taxon>Nitrospiria</taxon>
        <taxon>Nitrospirales</taxon>
        <taxon>Nitrospiraceae</taxon>
        <taxon>Nitrospira</taxon>
    </lineage>
</organism>
<sequence length="228" mass="26221">MLLELSKILPLTIRKKAYRLVIQIVRQHEQESAKKLEEKLPKIDLTKEHIKNLKILTNKAALLDVLPKHSIAAEIGVSRGDYSEKILSIVQPKQLHLIDAWGSAPYQVKAVIEERFHKEIQSGQVLICQGISISELEKKDDGIFDWVYIDTDHSYETTAKELEICRKKVKKGGIIAGHDYVTGAWASNRRYGVVEAVNEFCIKYNWEMIYLTIEQHRHLSYAIREISS</sequence>
<keyword evidence="1" id="KW-0808">Transferase</keyword>
<keyword evidence="2" id="KW-1185">Reference proteome</keyword>